<name>B5VL81_YEAS6</name>
<dbReference type="Proteomes" id="UP000008988">
    <property type="component" value="Unassembled WGS sequence"/>
</dbReference>
<reference evidence="1 2" key="1">
    <citation type="journal article" date="2008" name="FEMS Yeast Res.">
        <title>Comparative genome analysis of a Saccharomyces cerevisiae wine strain.</title>
        <authorList>
            <person name="Borneman A.R."/>
            <person name="Forgan A.H."/>
            <person name="Pretorius I.S."/>
            <person name="Chambers P.J."/>
        </authorList>
    </citation>
    <scope>NUCLEOTIDE SEQUENCE [LARGE SCALE GENOMIC DNA]</scope>
    <source>
        <strain evidence="1 2">AWRI1631</strain>
    </source>
</reference>
<gene>
    <name evidence="1" type="ORF">AWRI1631_101070</name>
</gene>
<dbReference type="AlphaFoldDB" id="B5VL81"/>
<comment type="caution">
    <text evidence="1">The sequence shown here is derived from an EMBL/GenBank/DDBJ whole genome shotgun (WGS) entry which is preliminary data.</text>
</comment>
<sequence length="36" mass="4084">MFSPQSASPFSPKLFQVLLQLNLLAYFGEKPLQPVF</sequence>
<dbReference type="EMBL" id="ABSV01001295">
    <property type="protein sequence ID" value="EDZ71313.1"/>
    <property type="molecule type" value="Genomic_DNA"/>
</dbReference>
<evidence type="ECO:0000313" key="2">
    <source>
        <dbReference type="Proteomes" id="UP000008988"/>
    </source>
</evidence>
<accession>B5VL81</accession>
<evidence type="ECO:0000313" key="1">
    <source>
        <dbReference type="EMBL" id="EDZ71313.1"/>
    </source>
</evidence>
<organism evidence="1 2">
    <name type="scientific">Saccharomyces cerevisiae (strain AWRI1631)</name>
    <name type="common">Baker's yeast</name>
    <dbReference type="NCBI Taxonomy" id="545124"/>
    <lineage>
        <taxon>Eukaryota</taxon>
        <taxon>Fungi</taxon>
        <taxon>Dikarya</taxon>
        <taxon>Ascomycota</taxon>
        <taxon>Saccharomycotina</taxon>
        <taxon>Saccharomycetes</taxon>
        <taxon>Saccharomycetales</taxon>
        <taxon>Saccharomycetaceae</taxon>
        <taxon>Saccharomyces</taxon>
    </lineage>
</organism>
<protein>
    <submittedName>
        <fullName evidence="1">Uncharacterized protein</fullName>
    </submittedName>
</protein>
<proteinExistence type="predicted"/>